<comment type="caution">
    <text evidence="2">The sequence shown here is derived from an EMBL/GenBank/DDBJ whole genome shotgun (WGS) entry which is preliminary data.</text>
</comment>
<gene>
    <name evidence="2" type="ORF">P2L57_11265</name>
</gene>
<name>A0ABT5YY09_9ACTN</name>
<keyword evidence="1" id="KW-0812">Transmembrane</keyword>
<evidence type="ECO:0000256" key="1">
    <source>
        <dbReference type="SAM" id="Phobius"/>
    </source>
</evidence>
<evidence type="ECO:0000313" key="2">
    <source>
        <dbReference type="EMBL" id="MDF2256292.1"/>
    </source>
</evidence>
<keyword evidence="1" id="KW-0472">Membrane</keyword>
<organism evidence="2 3">
    <name type="scientific">Streptantibioticus ferralitis</name>
    <dbReference type="NCBI Taxonomy" id="236510"/>
    <lineage>
        <taxon>Bacteria</taxon>
        <taxon>Bacillati</taxon>
        <taxon>Actinomycetota</taxon>
        <taxon>Actinomycetes</taxon>
        <taxon>Kitasatosporales</taxon>
        <taxon>Streptomycetaceae</taxon>
        <taxon>Streptantibioticus</taxon>
    </lineage>
</organism>
<reference evidence="2 3" key="1">
    <citation type="submission" date="2023-03" db="EMBL/GenBank/DDBJ databases">
        <title>Draft genome sequence of type strain Streptomyces ferralitis JCM 14344.</title>
        <authorList>
            <person name="Klaysubun C."/>
            <person name="Duangmal K."/>
        </authorList>
    </citation>
    <scope>NUCLEOTIDE SEQUENCE [LARGE SCALE GENOMIC DNA]</scope>
    <source>
        <strain evidence="2 3">JCM 14344</strain>
    </source>
</reference>
<proteinExistence type="predicted"/>
<sequence>MPAGQDEARQEEGLLHGAGRATTWRTGPYLETTAVRAAMRLADKERLLGFLYVGRPDPEGRRGPRPPYDPADHLSVLPYAVFGIPSGVLLDRMDLRRTMARIDYFRCAVMLAFALLVASTAGPVRSLDWTARIEALPTLVALAHGLRPGQLLETTTDLVGSPGYVYPAAEDPRDAERDYRALRAMEADGLYTR</sequence>
<dbReference type="RefSeq" id="WP_275812157.1">
    <property type="nucleotide sequence ID" value="NZ_BAAANM010000004.1"/>
</dbReference>
<keyword evidence="3" id="KW-1185">Reference proteome</keyword>
<dbReference type="InterPro" id="IPR000415">
    <property type="entry name" value="Nitroreductase-like"/>
</dbReference>
<protein>
    <submittedName>
        <fullName evidence="2">Uncharacterized protein</fullName>
    </submittedName>
</protein>
<dbReference type="Proteomes" id="UP001220022">
    <property type="component" value="Unassembled WGS sequence"/>
</dbReference>
<keyword evidence="1" id="KW-1133">Transmembrane helix</keyword>
<dbReference type="EMBL" id="JARHTQ010000006">
    <property type="protein sequence ID" value="MDF2256292.1"/>
    <property type="molecule type" value="Genomic_DNA"/>
</dbReference>
<dbReference type="SUPFAM" id="SSF55469">
    <property type="entry name" value="FMN-dependent nitroreductase-like"/>
    <property type="match status" value="1"/>
</dbReference>
<evidence type="ECO:0000313" key="3">
    <source>
        <dbReference type="Proteomes" id="UP001220022"/>
    </source>
</evidence>
<feature type="transmembrane region" description="Helical" evidence="1">
    <location>
        <begin position="104"/>
        <end position="124"/>
    </location>
</feature>
<accession>A0ABT5YY09</accession>